<sequence>MNGHDNPTFIGDTVFTIPGEYRRNLTQFYPGKYQQTFQTTTPATLQISDIKTEKKPPKERDSWGHGLEFLMSCIAMSVGLGNIWRFPFVALDNGGGAFVIPYLIVLLLIGKPIYFMEMVFGQFSSRGSIKVFDCVPAMRGVGVGQIVSVAIVATYYSSLMALTLNYFANSFNEILPWGSCKEEWNTTCIPSSHQENGNMTWSNSTKSSAELYFLKDVLRSKDNINDGIGEPNWTLVIFLAISWSIVFLTLIKGVRSSGKASYVLAIFPYLVLSILFVRAITLPGSLNGIKYFLTPQWDKILEIKVWYAAVTQCFFSLSVCFGNIIMYSSYNKFSHNVYRDANIVTTLDTFTSLLAGCCIFGILGNLAYELDVDDISTVVKSGSGLAFISYPDAIAKFKAFPQVFSVLFFLMLYLLGIGSNVAMMSCIMTVIRDRFKKVKNWHAALGFAIFGTLCGSIYMTPGGQSVLKLVDYYGASFIAFVLAIAELYTFSYIYGVDRFCKDIEFMLGFRPNIYWRTCWRFITPGLMSIILAYTLFTLEPLQDNGADYPQIAYIIGWCISALGLIQLPAFAIFAICKQKGDNLWEKIKGAFSPMHKWGPRDPATNAKYKEFLNSTD</sequence>
<evidence type="ECO:0000256" key="9">
    <source>
        <dbReference type="ARBA" id="ARBA00023065"/>
    </source>
</evidence>
<dbReference type="PANTHER" id="PTHR11616:SF321">
    <property type="entry name" value="SODIUM-DEPENDENT NUTRIENT AMINO ACID TRANSPORTER 1-RELATED"/>
    <property type="match status" value="1"/>
</dbReference>
<evidence type="ECO:0000256" key="4">
    <source>
        <dbReference type="ARBA" id="ARBA00022692"/>
    </source>
</evidence>
<evidence type="ECO:0000256" key="6">
    <source>
        <dbReference type="ARBA" id="ARBA00022970"/>
    </source>
</evidence>
<dbReference type="EMBL" id="JADBJN010000003">
    <property type="protein sequence ID" value="KAG5669729.1"/>
    <property type="molecule type" value="Genomic_DNA"/>
</dbReference>
<evidence type="ECO:0000256" key="14">
    <source>
        <dbReference type="PIRSR" id="PIRSR600175-1"/>
    </source>
</evidence>
<comment type="similarity">
    <text evidence="2 16">Belongs to the sodium:neurotransmitter symporter (SNF) (TC 2.A.22) family.</text>
</comment>
<feature type="binding site" evidence="14">
    <location>
        <position position="78"/>
    </location>
    <ligand>
        <name>Na(+)</name>
        <dbReference type="ChEBI" id="CHEBI:29101"/>
        <label>1</label>
    </ligand>
</feature>
<dbReference type="GO" id="GO:0015179">
    <property type="term" value="F:L-amino acid transmembrane transporter activity"/>
    <property type="evidence" value="ECO:0007669"/>
    <property type="project" value="TreeGrafter"/>
</dbReference>
<dbReference type="PRINTS" id="PR00176">
    <property type="entry name" value="NANEUSMPORT"/>
</dbReference>
<keyword evidence="8 14" id="KW-0915">Sodium</keyword>
<feature type="transmembrane region" description="Helical" evidence="17">
    <location>
        <begin position="517"/>
        <end position="536"/>
    </location>
</feature>
<dbReference type="GO" id="GO:0005283">
    <property type="term" value="F:amino acid:sodium symporter activity"/>
    <property type="evidence" value="ECO:0007669"/>
    <property type="project" value="TreeGrafter"/>
</dbReference>
<evidence type="ECO:0000256" key="3">
    <source>
        <dbReference type="ARBA" id="ARBA00022448"/>
    </source>
</evidence>
<feature type="binding site" evidence="14">
    <location>
        <position position="415"/>
    </location>
    <ligand>
        <name>Na(+)</name>
        <dbReference type="ChEBI" id="CHEBI:29101"/>
        <label>1</label>
    </ligand>
</feature>
<keyword evidence="15" id="KW-1015">Disulfide bond</keyword>
<dbReference type="AlphaFoldDB" id="A0A9J6BIK3"/>
<dbReference type="SUPFAM" id="SSF161070">
    <property type="entry name" value="SNF-like"/>
    <property type="match status" value="1"/>
</dbReference>
<feature type="transmembrane region" description="Helical" evidence="17">
    <location>
        <begin position="63"/>
        <end position="84"/>
    </location>
</feature>
<keyword evidence="19" id="KW-1185">Reference proteome</keyword>
<evidence type="ECO:0000256" key="2">
    <source>
        <dbReference type="ARBA" id="ARBA00006459"/>
    </source>
</evidence>
<dbReference type="GO" id="GO:0046872">
    <property type="term" value="F:metal ion binding"/>
    <property type="evidence" value="ECO:0007669"/>
    <property type="project" value="UniProtKB-KW"/>
</dbReference>
<gene>
    <name evidence="18" type="ORF">PVAND_000024</name>
</gene>
<evidence type="ECO:0000256" key="17">
    <source>
        <dbReference type="SAM" id="Phobius"/>
    </source>
</evidence>
<comment type="caution">
    <text evidence="18">The sequence shown here is derived from an EMBL/GenBank/DDBJ whole genome shotgun (WGS) entry which is preliminary data.</text>
</comment>
<evidence type="ECO:0000256" key="5">
    <source>
        <dbReference type="ARBA" id="ARBA00022847"/>
    </source>
</evidence>
<feature type="transmembrane region" description="Helical" evidence="17">
    <location>
        <begin position="137"/>
        <end position="156"/>
    </location>
</feature>
<dbReference type="GO" id="GO:0089718">
    <property type="term" value="P:amino acid import across plasma membrane"/>
    <property type="evidence" value="ECO:0007669"/>
    <property type="project" value="TreeGrafter"/>
</dbReference>
<reference evidence="18" key="1">
    <citation type="submission" date="2021-03" db="EMBL/GenBank/DDBJ databases">
        <title>Chromosome level genome of the anhydrobiotic midge Polypedilum vanderplanki.</title>
        <authorList>
            <person name="Yoshida Y."/>
            <person name="Kikawada T."/>
            <person name="Gusev O."/>
        </authorList>
    </citation>
    <scope>NUCLEOTIDE SEQUENCE</scope>
    <source>
        <strain evidence="18">NIAS01</strain>
        <tissue evidence="18">Whole body or cell culture</tissue>
    </source>
</reference>
<keyword evidence="11" id="KW-0325">Glycoprotein</keyword>
<feature type="transmembrane region" description="Helical" evidence="17">
    <location>
        <begin position="347"/>
        <end position="368"/>
    </location>
</feature>
<dbReference type="OrthoDB" id="6581954at2759"/>
<feature type="transmembrane region" description="Helical" evidence="17">
    <location>
        <begin position="263"/>
        <end position="285"/>
    </location>
</feature>
<evidence type="ECO:0000256" key="13">
    <source>
        <dbReference type="ARBA" id="ARBA00037785"/>
    </source>
</evidence>
<comment type="function">
    <text evidence="13">Unusual broad substrate spectrum amino acid:sodium cotransporter that promotes absorption of the D isomers of essential amino acids. Neutral amino acids are the preferred substrates, especially methionine and phenylalanine.</text>
</comment>
<feature type="disulfide bond" evidence="15">
    <location>
        <begin position="180"/>
        <end position="188"/>
    </location>
</feature>
<keyword evidence="10 17" id="KW-0472">Membrane</keyword>
<dbReference type="NCBIfam" id="NF037979">
    <property type="entry name" value="Na_transp"/>
    <property type="match status" value="1"/>
</dbReference>
<keyword evidence="3 16" id="KW-0813">Transport</keyword>
<name>A0A9J6BIK3_POLVA</name>
<dbReference type="PROSITE" id="PS00610">
    <property type="entry name" value="NA_NEUROTRAN_SYMP_1"/>
    <property type="match status" value="1"/>
</dbReference>
<organism evidence="18 19">
    <name type="scientific">Polypedilum vanderplanki</name>
    <name type="common">Sleeping chironomid midge</name>
    <dbReference type="NCBI Taxonomy" id="319348"/>
    <lineage>
        <taxon>Eukaryota</taxon>
        <taxon>Metazoa</taxon>
        <taxon>Ecdysozoa</taxon>
        <taxon>Arthropoda</taxon>
        <taxon>Hexapoda</taxon>
        <taxon>Insecta</taxon>
        <taxon>Pterygota</taxon>
        <taxon>Neoptera</taxon>
        <taxon>Endopterygota</taxon>
        <taxon>Diptera</taxon>
        <taxon>Nematocera</taxon>
        <taxon>Chironomoidea</taxon>
        <taxon>Chironomidae</taxon>
        <taxon>Chironominae</taxon>
        <taxon>Polypedilum</taxon>
        <taxon>Polypedilum</taxon>
    </lineage>
</organism>
<accession>A0A9J6BIK3</accession>
<feature type="transmembrane region" description="Helical" evidence="17">
    <location>
        <begin position="443"/>
        <end position="460"/>
    </location>
</feature>
<comment type="subcellular location">
    <subcellularLocation>
        <location evidence="1">Membrane</location>
        <topology evidence="1">Multi-pass membrane protein</topology>
    </subcellularLocation>
</comment>
<evidence type="ECO:0000256" key="10">
    <source>
        <dbReference type="ARBA" id="ARBA00023136"/>
    </source>
</evidence>
<feature type="binding site" evidence="14">
    <location>
        <position position="316"/>
    </location>
    <ligand>
        <name>Na(+)</name>
        <dbReference type="ChEBI" id="CHEBI:29101"/>
        <label>1</label>
    </ligand>
</feature>
<evidence type="ECO:0000256" key="1">
    <source>
        <dbReference type="ARBA" id="ARBA00004141"/>
    </source>
</evidence>
<keyword evidence="12" id="KW-0739">Sodium transport</keyword>
<dbReference type="GO" id="GO:0005886">
    <property type="term" value="C:plasma membrane"/>
    <property type="evidence" value="ECO:0007669"/>
    <property type="project" value="TreeGrafter"/>
</dbReference>
<keyword evidence="4 16" id="KW-0812">Transmembrane</keyword>
<feature type="transmembrane region" description="Helical" evidence="17">
    <location>
        <begin position="96"/>
        <end position="116"/>
    </location>
</feature>
<dbReference type="InterPro" id="IPR000175">
    <property type="entry name" value="Na/ntran_symport"/>
</dbReference>
<dbReference type="InterPro" id="IPR037272">
    <property type="entry name" value="SNS_sf"/>
</dbReference>
<dbReference type="Pfam" id="PF00209">
    <property type="entry name" value="SNF"/>
    <property type="match status" value="1"/>
</dbReference>
<evidence type="ECO:0000313" key="18">
    <source>
        <dbReference type="EMBL" id="KAG5669729.1"/>
    </source>
</evidence>
<evidence type="ECO:0000256" key="12">
    <source>
        <dbReference type="ARBA" id="ARBA00023201"/>
    </source>
</evidence>
<keyword evidence="7 17" id="KW-1133">Transmembrane helix</keyword>
<dbReference type="CDD" id="cd10324">
    <property type="entry name" value="SLC6sbd"/>
    <property type="match status" value="1"/>
</dbReference>
<keyword evidence="14" id="KW-0479">Metal-binding</keyword>
<feature type="transmembrane region" description="Helical" evidence="17">
    <location>
        <begin position="233"/>
        <end position="251"/>
    </location>
</feature>
<dbReference type="PROSITE" id="PS50267">
    <property type="entry name" value="NA_NEUROTRAN_SYMP_3"/>
    <property type="match status" value="1"/>
</dbReference>
<feature type="transmembrane region" description="Helical" evidence="17">
    <location>
        <begin position="472"/>
        <end position="496"/>
    </location>
</feature>
<evidence type="ECO:0000256" key="7">
    <source>
        <dbReference type="ARBA" id="ARBA00022989"/>
    </source>
</evidence>
<evidence type="ECO:0000256" key="8">
    <source>
        <dbReference type="ARBA" id="ARBA00023053"/>
    </source>
</evidence>
<feature type="binding site" evidence="14">
    <location>
        <position position="419"/>
    </location>
    <ligand>
        <name>Na(+)</name>
        <dbReference type="ChEBI" id="CHEBI:29101"/>
        <label>1</label>
    </ligand>
</feature>
<feature type="transmembrane region" description="Helical" evidence="17">
    <location>
        <begin position="305"/>
        <end position="326"/>
    </location>
</feature>
<evidence type="ECO:0000256" key="15">
    <source>
        <dbReference type="PIRSR" id="PIRSR600175-2"/>
    </source>
</evidence>
<evidence type="ECO:0000256" key="16">
    <source>
        <dbReference type="RuleBase" id="RU003732"/>
    </source>
</evidence>
<evidence type="ECO:0000313" key="19">
    <source>
        <dbReference type="Proteomes" id="UP001107558"/>
    </source>
</evidence>
<dbReference type="PANTHER" id="PTHR11616">
    <property type="entry name" value="SODIUM/CHLORIDE DEPENDENT TRANSPORTER"/>
    <property type="match status" value="1"/>
</dbReference>
<proteinExistence type="inferred from homology"/>
<dbReference type="Proteomes" id="UP001107558">
    <property type="component" value="Chromosome 3"/>
</dbReference>
<keyword evidence="5 16" id="KW-0769">Symport</keyword>
<evidence type="ECO:0000256" key="11">
    <source>
        <dbReference type="ARBA" id="ARBA00023180"/>
    </source>
</evidence>
<feature type="transmembrane region" description="Helical" evidence="17">
    <location>
        <begin position="551"/>
        <end position="576"/>
    </location>
</feature>
<keyword evidence="6" id="KW-0029">Amino-acid transport</keyword>
<feature type="binding site" evidence="14">
    <location>
        <position position="82"/>
    </location>
    <ligand>
        <name>Na(+)</name>
        <dbReference type="ChEBI" id="CHEBI:29101"/>
        <label>1</label>
    </ligand>
</feature>
<protein>
    <recommendedName>
        <fullName evidence="16">Transporter</fullName>
    </recommendedName>
</protein>
<keyword evidence="9" id="KW-0406">Ion transport</keyword>
<feature type="transmembrane region" description="Helical" evidence="17">
    <location>
        <begin position="406"/>
        <end position="431"/>
    </location>
</feature>